<dbReference type="OrthoDB" id="4008270at2"/>
<dbReference type="Gene3D" id="3.40.190.10">
    <property type="entry name" value="Periplasmic binding protein-like II"/>
    <property type="match status" value="2"/>
</dbReference>
<dbReference type="Proteomes" id="UP000078558">
    <property type="component" value="Chromosome I"/>
</dbReference>
<dbReference type="PANTHER" id="PTHR30570:SF6">
    <property type="entry name" value="PHOSPHATE-BINDING PROTEIN PSTS"/>
    <property type="match status" value="1"/>
</dbReference>
<accession>A0A1C3K2R4</accession>
<dbReference type="KEGG" id="odi:ODI_R3845"/>
<keyword evidence="3" id="KW-1185">Reference proteome</keyword>
<evidence type="ECO:0000313" key="3">
    <source>
        <dbReference type="Proteomes" id="UP000078558"/>
    </source>
</evidence>
<gene>
    <name evidence="1" type="ORF">ODI_01420</name>
    <name evidence="2" type="ORF">ODI_R3845</name>
</gene>
<dbReference type="SUPFAM" id="SSF53850">
    <property type="entry name" value="Periplasmic binding protein-like II"/>
    <property type="match status" value="1"/>
</dbReference>
<proteinExistence type="predicted"/>
<reference evidence="2 3" key="2">
    <citation type="submission" date="2017-08" db="EMBL/GenBank/DDBJ databases">
        <authorList>
            <person name="de Groot N.N."/>
        </authorList>
    </citation>
    <scope>NUCLEOTIDE SEQUENCE [LARGE SCALE GENOMIC DNA]</scope>
    <source>
        <strain evidence="2">Orrdi1</strain>
    </source>
</reference>
<dbReference type="InterPro" id="IPR050811">
    <property type="entry name" value="Phosphate_ABC_transporter"/>
</dbReference>
<name>A0A1C3K2R4_9BURK</name>
<protein>
    <submittedName>
        <fullName evidence="1">Phosphate ABC transporter, periplasmic phosphate-binding protein PstS (TC 3.A.1.7.1)</fullName>
    </submittedName>
</protein>
<dbReference type="EMBL" id="FLRC01000022">
    <property type="protein sequence ID" value="SBT25793.1"/>
    <property type="molecule type" value="Genomic_DNA"/>
</dbReference>
<dbReference type="AlphaFoldDB" id="A0A1C3K2R4"/>
<evidence type="ECO:0000313" key="2">
    <source>
        <dbReference type="EMBL" id="SOE51995.1"/>
    </source>
</evidence>
<sequence length="334" mass="36224">MLPQEDRDGVGHEAFVPPAYAPAPLDLPHELAASGWSDGVLPLIGNDGMDTVIGPLCDLFCQAYPGLSFTLSLRGSATAMPALVAGASWFAPMSRDPWTEDTLAYRRVRGHDPWALRLGYTGHGPRTSGRTPPAMYVHASNPLAGATLAQLARVFTRGAADGELSTWGQLGLEGAWRARRIHVYGMRDTKYARGLRHRHFAGLPYAARYEALPSREDVIRAVAQDPYGIGAVGWVQAASISDQVRVLALAGEPGRPFETPDLATIASGGYPLKAWVSLFLDLAPGQAVPALLREFGRLALSREGQRIIAARTHEDEGYVPLCERDWRAQLRRLG</sequence>
<dbReference type="PANTHER" id="PTHR30570">
    <property type="entry name" value="PERIPLASMIC PHOSPHATE BINDING COMPONENT OF PHOSPHATE ABC TRANSPORTER"/>
    <property type="match status" value="1"/>
</dbReference>
<dbReference type="EMBL" id="LT907988">
    <property type="protein sequence ID" value="SOE51995.1"/>
    <property type="molecule type" value="Genomic_DNA"/>
</dbReference>
<dbReference type="STRING" id="1851544.ODI_01420"/>
<evidence type="ECO:0000313" key="1">
    <source>
        <dbReference type="EMBL" id="SBT25793.1"/>
    </source>
</evidence>
<reference evidence="1 3" key="1">
    <citation type="submission" date="2016-06" db="EMBL/GenBank/DDBJ databases">
        <authorList>
            <person name="Kjaerup R.B."/>
            <person name="Dalgaard T.S."/>
            <person name="Juul-Madsen H.R."/>
        </authorList>
    </citation>
    <scope>NUCLEOTIDE SEQUENCE [LARGE SCALE GENOMIC DNA]</scope>
    <source>
        <strain evidence="1">Orrdi1</strain>
    </source>
</reference>
<organism evidence="1 3">
    <name type="scientific">Orrella dioscoreae</name>
    <dbReference type="NCBI Taxonomy" id="1851544"/>
    <lineage>
        <taxon>Bacteria</taxon>
        <taxon>Pseudomonadati</taxon>
        <taxon>Pseudomonadota</taxon>
        <taxon>Betaproteobacteria</taxon>
        <taxon>Burkholderiales</taxon>
        <taxon>Alcaligenaceae</taxon>
        <taxon>Orrella</taxon>
    </lineage>
</organism>
<dbReference type="RefSeq" id="WP_067754378.1">
    <property type="nucleotide sequence ID" value="NZ_LT907988.1"/>
</dbReference>